<proteinExistence type="predicted"/>
<protein>
    <submittedName>
        <fullName evidence="1">Uncharacterized protein</fullName>
    </submittedName>
</protein>
<keyword evidence="2" id="KW-1185">Reference proteome</keyword>
<dbReference type="Proteomes" id="UP001148662">
    <property type="component" value="Unassembled WGS sequence"/>
</dbReference>
<gene>
    <name evidence="1" type="ORF">NM688_g8240</name>
</gene>
<reference evidence="1" key="1">
    <citation type="submission" date="2022-07" db="EMBL/GenBank/DDBJ databases">
        <title>Genome Sequence of Phlebia brevispora.</title>
        <authorList>
            <person name="Buettner E."/>
        </authorList>
    </citation>
    <scope>NUCLEOTIDE SEQUENCE</scope>
    <source>
        <strain evidence="1">MPL23</strain>
    </source>
</reference>
<evidence type="ECO:0000313" key="2">
    <source>
        <dbReference type="Proteomes" id="UP001148662"/>
    </source>
</evidence>
<evidence type="ECO:0000313" key="1">
    <source>
        <dbReference type="EMBL" id="KAJ3526612.1"/>
    </source>
</evidence>
<organism evidence="1 2">
    <name type="scientific">Phlebia brevispora</name>
    <dbReference type="NCBI Taxonomy" id="194682"/>
    <lineage>
        <taxon>Eukaryota</taxon>
        <taxon>Fungi</taxon>
        <taxon>Dikarya</taxon>
        <taxon>Basidiomycota</taxon>
        <taxon>Agaricomycotina</taxon>
        <taxon>Agaricomycetes</taxon>
        <taxon>Polyporales</taxon>
        <taxon>Meruliaceae</taxon>
        <taxon>Phlebia</taxon>
    </lineage>
</organism>
<name>A0ACC1RVH9_9APHY</name>
<sequence length="377" mass="42233">MGTFYAHEVYRQQLHVRLRGEPLWFPEPEPRNPDQRSGGEVQIGDVGYFDEGRFVWLFSVLPERKAELEDMGTLRKAEDMGTLRKAGDNIEGPPYSDEPLIFRPRLLQQRPASYNQGIMKTVSREPYIQTNVIVIPAGVGASFSFVRTSTAEAVLVLQQNADMTKVAPNNTFRDYVKKHHESWVQYARESLSLSHKPEEFVLVQGTMKTSNWTVAAFKQDSRSVKASFTGAFTPAGLQAGSVGFNVGLDQQNACQNESRSCLLSTGTILSDEPLSKDQWDHRLPHHEDDDGSAEDTQIISDSEPGSHQGPVDVVLDYILAIIAIACDDDITEMLAGDEWPSDLGRYLEEHLPDVDVDPETKRASLNTTLWYSFDHDS</sequence>
<accession>A0ACC1RVH9</accession>
<dbReference type="EMBL" id="JANHOG010002152">
    <property type="protein sequence ID" value="KAJ3526612.1"/>
    <property type="molecule type" value="Genomic_DNA"/>
</dbReference>
<comment type="caution">
    <text evidence="1">The sequence shown here is derived from an EMBL/GenBank/DDBJ whole genome shotgun (WGS) entry which is preliminary data.</text>
</comment>